<proteinExistence type="predicted"/>
<dbReference type="InterPro" id="IPR000182">
    <property type="entry name" value="GNAT_dom"/>
</dbReference>
<feature type="domain" description="N-acetyltransferase" evidence="1">
    <location>
        <begin position="28"/>
        <end position="176"/>
    </location>
</feature>
<keyword evidence="2" id="KW-0808">Transferase</keyword>
<dbReference type="AlphaFoldDB" id="A0A7V9YY34"/>
<dbReference type="InterPro" id="IPR016181">
    <property type="entry name" value="Acyl_CoA_acyltransferase"/>
</dbReference>
<evidence type="ECO:0000313" key="2">
    <source>
        <dbReference type="EMBL" id="MBA2870572.1"/>
    </source>
</evidence>
<keyword evidence="3" id="KW-1185">Reference proteome</keyword>
<dbReference type="Pfam" id="PF13302">
    <property type="entry name" value="Acetyltransf_3"/>
    <property type="match status" value="1"/>
</dbReference>
<keyword evidence="2" id="KW-0012">Acyltransferase</keyword>
<dbReference type="PROSITE" id="PS51186">
    <property type="entry name" value="GNAT"/>
    <property type="match status" value="1"/>
</dbReference>
<evidence type="ECO:0000259" key="1">
    <source>
        <dbReference type="PROSITE" id="PS51186"/>
    </source>
</evidence>
<gene>
    <name evidence="2" type="ORF">HNQ85_000830</name>
</gene>
<protein>
    <submittedName>
        <fullName evidence="2">Ribosomal-protein-alanine N-acetyltransferase</fullName>
        <ecNumber evidence="2">2.3.1.267</ecNumber>
    </submittedName>
</protein>
<dbReference type="InterPro" id="IPR051531">
    <property type="entry name" value="N-acetyltransferase"/>
</dbReference>
<organism evidence="2 3">
    <name type="scientific">[Anoxybacillus] calidus</name>
    <dbReference type="NCBI Taxonomy" id="575178"/>
    <lineage>
        <taxon>Bacteria</taxon>
        <taxon>Bacillati</taxon>
        <taxon>Bacillota</taxon>
        <taxon>Bacilli</taxon>
        <taxon>Bacillales</taxon>
        <taxon>Anoxybacillaceae</taxon>
        <taxon>Paranoxybacillus</taxon>
    </lineage>
</organism>
<dbReference type="EC" id="2.3.1.267" evidence="2"/>
<accession>A0A7V9YY34</accession>
<dbReference type="Gene3D" id="3.40.630.30">
    <property type="match status" value="1"/>
</dbReference>
<dbReference type="EMBL" id="JACDUU010000001">
    <property type="protein sequence ID" value="MBA2870572.1"/>
    <property type="molecule type" value="Genomic_DNA"/>
</dbReference>
<dbReference type="PANTHER" id="PTHR43792">
    <property type="entry name" value="GNAT FAMILY, PUTATIVE (AFU_ORTHOLOGUE AFUA_3G00765)-RELATED-RELATED"/>
    <property type="match status" value="1"/>
</dbReference>
<dbReference type="Proteomes" id="UP000580891">
    <property type="component" value="Unassembled WGS sequence"/>
</dbReference>
<sequence>MLFPTLETERLYLVEISQQYSQKYYEIMSLDEVTRYYGMENLKNVEEAVKMIDSFKNTFLSKRGIRWGMILKGNQEFIGTLGLNNLNLANKRTEIGYEIHPDYWRKGFTSEAVKEVLRYCFENLDLYRIGAVTYPDNIASSSLLKKLGFKEEGRLRGYFYQKNQIHDAFIFSLLKTEWLALYGNDK</sequence>
<reference evidence="2 3" key="1">
    <citation type="submission" date="2020-07" db="EMBL/GenBank/DDBJ databases">
        <title>Genomic Encyclopedia of Type Strains, Phase IV (KMG-IV): sequencing the most valuable type-strain genomes for metagenomic binning, comparative biology and taxonomic classification.</title>
        <authorList>
            <person name="Goeker M."/>
        </authorList>
    </citation>
    <scope>NUCLEOTIDE SEQUENCE [LARGE SCALE GENOMIC DNA]</scope>
    <source>
        <strain evidence="2 3">DSM 25220</strain>
    </source>
</reference>
<name>A0A7V9YY34_9BACL</name>
<dbReference type="SUPFAM" id="SSF55729">
    <property type="entry name" value="Acyl-CoA N-acyltransferases (Nat)"/>
    <property type="match status" value="1"/>
</dbReference>
<comment type="caution">
    <text evidence="2">The sequence shown here is derived from an EMBL/GenBank/DDBJ whole genome shotgun (WGS) entry which is preliminary data.</text>
</comment>
<evidence type="ECO:0000313" key="3">
    <source>
        <dbReference type="Proteomes" id="UP000580891"/>
    </source>
</evidence>
<dbReference type="PANTHER" id="PTHR43792:SF9">
    <property type="entry name" value="RIBOSOMAL-PROTEIN-ALANINE ACETYLTRANSFERASE"/>
    <property type="match status" value="1"/>
</dbReference>
<dbReference type="RefSeq" id="WP_181536419.1">
    <property type="nucleotide sequence ID" value="NZ_JACDUU010000001.1"/>
</dbReference>
<dbReference type="GO" id="GO:0005737">
    <property type="term" value="C:cytoplasm"/>
    <property type="evidence" value="ECO:0007669"/>
    <property type="project" value="TreeGrafter"/>
</dbReference>
<dbReference type="GO" id="GO:0008999">
    <property type="term" value="F:protein-N-terminal-alanine acetyltransferase activity"/>
    <property type="evidence" value="ECO:0007669"/>
    <property type="project" value="UniProtKB-EC"/>
</dbReference>